<name>A0A643FH16_IDEDE</name>
<dbReference type="GO" id="GO:0005886">
    <property type="term" value="C:plasma membrane"/>
    <property type="evidence" value="ECO:0007669"/>
    <property type="project" value="TreeGrafter"/>
</dbReference>
<dbReference type="Pfam" id="PF03649">
    <property type="entry name" value="UPF0014"/>
    <property type="match status" value="1"/>
</dbReference>
<accession>A0A643FH16</accession>
<evidence type="ECO:0000313" key="7">
    <source>
        <dbReference type="EMBL" id="KAB0584712.1"/>
    </source>
</evidence>
<evidence type="ECO:0000313" key="8">
    <source>
        <dbReference type="Proteomes" id="UP000430120"/>
    </source>
</evidence>
<feature type="transmembrane region" description="Helical" evidence="6">
    <location>
        <begin position="66"/>
        <end position="85"/>
    </location>
</feature>
<feature type="transmembrane region" description="Helical" evidence="6">
    <location>
        <begin position="226"/>
        <end position="248"/>
    </location>
</feature>
<feature type="transmembrane region" description="Helical" evidence="6">
    <location>
        <begin position="192"/>
        <end position="214"/>
    </location>
</feature>
<evidence type="ECO:0000256" key="2">
    <source>
        <dbReference type="ARBA" id="ARBA00005268"/>
    </source>
</evidence>
<dbReference type="AlphaFoldDB" id="A0A643FH16"/>
<proteinExistence type="inferred from homology"/>
<evidence type="ECO:0000256" key="6">
    <source>
        <dbReference type="SAM" id="Phobius"/>
    </source>
</evidence>
<gene>
    <name evidence="7" type="primary">fetB</name>
    <name evidence="7" type="ORF">F7Q92_02445</name>
</gene>
<keyword evidence="5 6" id="KW-0472">Membrane</keyword>
<comment type="subcellular location">
    <subcellularLocation>
        <location evidence="1">Membrane</location>
        <topology evidence="1">Multi-pass membrane protein</topology>
    </subcellularLocation>
</comment>
<evidence type="ECO:0000256" key="3">
    <source>
        <dbReference type="ARBA" id="ARBA00022692"/>
    </source>
</evidence>
<evidence type="ECO:0000256" key="5">
    <source>
        <dbReference type="ARBA" id="ARBA00023136"/>
    </source>
</evidence>
<evidence type="ECO:0000256" key="4">
    <source>
        <dbReference type="ARBA" id="ARBA00022989"/>
    </source>
</evidence>
<evidence type="ECO:0000256" key="1">
    <source>
        <dbReference type="ARBA" id="ARBA00004141"/>
    </source>
</evidence>
<dbReference type="EMBL" id="VZPB01000004">
    <property type="protein sequence ID" value="KAB0584712.1"/>
    <property type="molecule type" value="Genomic_DNA"/>
</dbReference>
<keyword evidence="4 6" id="KW-1133">Transmembrane helix</keyword>
<protein>
    <submittedName>
        <fullName evidence="7">Iron export ABC transporter permease subunit FetB</fullName>
    </submittedName>
</protein>
<dbReference type="OrthoDB" id="9791807at2"/>
<dbReference type="Proteomes" id="UP000430120">
    <property type="component" value="Unassembled WGS sequence"/>
</dbReference>
<dbReference type="InterPro" id="IPR005226">
    <property type="entry name" value="UPF0014_fam"/>
</dbReference>
<organism evidence="7 8">
    <name type="scientific">Ideonella dechloratans</name>
    <dbReference type="NCBI Taxonomy" id="36863"/>
    <lineage>
        <taxon>Bacteria</taxon>
        <taxon>Pseudomonadati</taxon>
        <taxon>Pseudomonadota</taxon>
        <taxon>Betaproteobacteria</taxon>
        <taxon>Burkholderiales</taxon>
        <taxon>Sphaerotilaceae</taxon>
        <taxon>Ideonella</taxon>
    </lineage>
</organism>
<dbReference type="PANTHER" id="PTHR30028:SF0">
    <property type="entry name" value="PROTEIN ALUMINUM SENSITIVE 3"/>
    <property type="match status" value="1"/>
</dbReference>
<comment type="similarity">
    <text evidence="2">Belongs to the UPF0014 family.</text>
</comment>
<dbReference type="PANTHER" id="PTHR30028">
    <property type="entry name" value="UPF0014 INNER MEMBRANE PROTEIN YBBM-RELATED"/>
    <property type="match status" value="1"/>
</dbReference>
<keyword evidence="3 6" id="KW-0812">Transmembrane</keyword>
<feature type="transmembrane region" description="Helical" evidence="6">
    <location>
        <begin position="129"/>
        <end position="149"/>
    </location>
</feature>
<feature type="transmembrane region" description="Helical" evidence="6">
    <location>
        <begin position="39"/>
        <end position="60"/>
    </location>
</feature>
<feature type="transmembrane region" description="Helical" evidence="6">
    <location>
        <begin position="6"/>
        <end position="27"/>
    </location>
</feature>
<keyword evidence="8" id="KW-1185">Reference proteome</keyword>
<dbReference type="RefSeq" id="WP_151122358.1">
    <property type="nucleotide sequence ID" value="NZ_CP088082.1"/>
</dbReference>
<comment type="caution">
    <text evidence="7">The sequence shown here is derived from an EMBL/GenBank/DDBJ whole genome shotgun (WGS) entry which is preliminary data.</text>
</comment>
<feature type="transmembrane region" description="Helical" evidence="6">
    <location>
        <begin position="97"/>
        <end position="117"/>
    </location>
</feature>
<sequence>MSGAGVIELSLWQLAGVLGFVVVLVALSIRQALGLERDLVVGALRTVVQLYGVGFILAGVFAAAHWYWVVLILLAMTAVATRAAVGRLKTPLPRAQGMAGVALTLSTVLTLGYVIGVVVQVHPWYEPQYIIPLAGMILGNVMSSVALAADRLQSDLRLRAGEVETRLVLGFSGPQAVQPLVRSALRAAMTPTINGMMTVGLVQLPGMMTGQILAGTSPLVAVRYQIMVVLMLAMATGIGAWIFLRLAVGRYLTPAHQLRRELL</sequence>
<reference evidence="7 8" key="1">
    <citation type="submission" date="2019-09" db="EMBL/GenBank/DDBJ databases">
        <title>Draft genome sequences of 48 bacterial type strains from the CCUG.</title>
        <authorList>
            <person name="Tunovic T."/>
            <person name="Pineiro-Iglesias B."/>
            <person name="Unosson C."/>
            <person name="Inganas E."/>
            <person name="Ohlen M."/>
            <person name="Cardew S."/>
            <person name="Jensie-Markopoulos S."/>
            <person name="Salva-Serra F."/>
            <person name="Jaen-Luchoro D."/>
            <person name="Karlsson R."/>
            <person name="Svensson-Stadler L."/>
            <person name="Chun J."/>
            <person name="Moore E."/>
        </authorList>
    </citation>
    <scope>NUCLEOTIDE SEQUENCE [LARGE SCALE GENOMIC DNA]</scope>
    <source>
        <strain evidence="7 8">CCUG 30977</strain>
    </source>
</reference>